<dbReference type="Pfam" id="PF07719">
    <property type="entry name" value="TPR_2"/>
    <property type="match status" value="1"/>
</dbReference>
<dbReference type="InterPro" id="IPR013105">
    <property type="entry name" value="TPR_2"/>
</dbReference>
<comment type="caution">
    <text evidence="5">The sequence shown here is derived from an EMBL/GenBank/DDBJ whole genome shotgun (WGS) entry which is preliminary data.</text>
</comment>
<keyword evidence="2 3" id="KW-0802">TPR repeat</keyword>
<dbReference type="PANTHER" id="PTHR12558:SF47">
    <property type="entry name" value="LIPOPOLYSACCHARIDE ASSEMBLY PROTEIN B"/>
    <property type="match status" value="1"/>
</dbReference>
<reference evidence="5 6" key="1">
    <citation type="submission" date="2019-04" db="EMBL/GenBank/DDBJ databases">
        <title>Flavobacterium sp. nov. isolated from construction timber.</title>
        <authorList>
            <person name="Lin S.-Y."/>
            <person name="Chang C.-T."/>
            <person name="Young C.-C."/>
        </authorList>
    </citation>
    <scope>NUCLEOTIDE SEQUENCE [LARGE SCALE GENOMIC DNA]</scope>
    <source>
        <strain evidence="5 6">CC-CTC003</strain>
    </source>
</reference>
<dbReference type="AlphaFoldDB" id="A0A4S3ZV94"/>
<dbReference type="Proteomes" id="UP000307507">
    <property type="component" value="Unassembled WGS sequence"/>
</dbReference>
<dbReference type="RefSeq" id="WP_136403571.1">
    <property type="nucleotide sequence ID" value="NZ_SSNZ01000005.1"/>
</dbReference>
<proteinExistence type="predicted"/>
<feature type="repeat" description="TPR" evidence="3">
    <location>
        <begin position="73"/>
        <end position="106"/>
    </location>
</feature>
<keyword evidence="1" id="KW-0677">Repeat</keyword>
<evidence type="ECO:0000313" key="5">
    <source>
        <dbReference type="EMBL" id="THF49575.1"/>
    </source>
</evidence>
<evidence type="ECO:0000256" key="2">
    <source>
        <dbReference type="ARBA" id="ARBA00022803"/>
    </source>
</evidence>
<sequence>MKIKRQLIIFTLLGFLSVPALVSAQQQEPDAIALENDEFQNNFYESLKQKGIENYDKAIQALYKCLKTQPENPVIHHELGKNFLAQKNYAEAEKSFQKAIDLDPKQRWYWNGLYDVYYETKDFNRSIPVVEKLISFDKKFQDDLVSLYMYTQQFDKALALINEMDVTTGLTATLEMYKLQILSDAKFRKPEKENLEQAIKNNPTEESNYIQLIYLYSESNQEDKALEVAKKLEKAIPSSDWAQVSLFKFHLNNREPQKAADAMFQVLKSKKIDSKIKHRVLNEFLIFSNNTNSFKKELAQAVDYLAEDPNVNVSKEIGTFFLEKKKYADAIAYFEKSLELKKDDIGTIELLLQAYTDTGQYDAITKKVADYLDLFPTHAKLYFFAGMAQNQLKNYKKALELLQTGMDFVVEDRALEINLNIQMGEAYHGLGDEKKKESYFIKADQLLKQKK</sequence>
<dbReference type="Pfam" id="PF13181">
    <property type="entry name" value="TPR_8"/>
    <property type="match status" value="1"/>
</dbReference>
<dbReference type="Gene3D" id="1.25.40.10">
    <property type="entry name" value="Tetratricopeptide repeat domain"/>
    <property type="match status" value="2"/>
</dbReference>
<accession>A0A4S3ZV94</accession>
<feature type="chain" id="PRO_5020329940" evidence="4">
    <location>
        <begin position="25"/>
        <end position="451"/>
    </location>
</feature>
<gene>
    <name evidence="5" type="ORF">E6C50_12570</name>
</gene>
<dbReference type="PANTHER" id="PTHR12558">
    <property type="entry name" value="CELL DIVISION CYCLE 16,23,27"/>
    <property type="match status" value="1"/>
</dbReference>
<name>A0A4S3ZV94_9FLAO</name>
<evidence type="ECO:0000313" key="6">
    <source>
        <dbReference type="Proteomes" id="UP000307507"/>
    </source>
</evidence>
<dbReference type="SUPFAM" id="SSF48452">
    <property type="entry name" value="TPR-like"/>
    <property type="match status" value="3"/>
</dbReference>
<dbReference type="InterPro" id="IPR011990">
    <property type="entry name" value="TPR-like_helical_dom_sf"/>
</dbReference>
<feature type="signal peptide" evidence="4">
    <location>
        <begin position="1"/>
        <end position="24"/>
    </location>
</feature>
<protein>
    <submittedName>
        <fullName evidence="5">Tetratricopeptide repeat protein</fullName>
    </submittedName>
</protein>
<feature type="repeat" description="TPR" evidence="3">
    <location>
        <begin position="311"/>
        <end position="344"/>
    </location>
</feature>
<organism evidence="5 6">
    <name type="scientific">Flavobacterium supellecticarium</name>
    <dbReference type="NCBI Taxonomy" id="2565924"/>
    <lineage>
        <taxon>Bacteria</taxon>
        <taxon>Pseudomonadati</taxon>
        <taxon>Bacteroidota</taxon>
        <taxon>Flavobacteriia</taxon>
        <taxon>Flavobacteriales</taxon>
        <taxon>Flavobacteriaceae</taxon>
        <taxon>Flavobacterium</taxon>
    </lineage>
</organism>
<dbReference type="OrthoDB" id="1465784at2"/>
<keyword evidence="6" id="KW-1185">Reference proteome</keyword>
<dbReference type="EMBL" id="SSNZ01000005">
    <property type="protein sequence ID" value="THF49575.1"/>
    <property type="molecule type" value="Genomic_DNA"/>
</dbReference>
<dbReference type="PROSITE" id="PS50005">
    <property type="entry name" value="TPR"/>
    <property type="match status" value="2"/>
</dbReference>
<evidence type="ECO:0000256" key="3">
    <source>
        <dbReference type="PROSITE-ProRule" id="PRU00339"/>
    </source>
</evidence>
<evidence type="ECO:0000256" key="4">
    <source>
        <dbReference type="SAM" id="SignalP"/>
    </source>
</evidence>
<keyword evidence="4" id="KW-0732">Signal</keyword>
<dbReference type="InterPro" id="IPR019734">
    <property type="entry name" value="TPR_rpt"/>
</dbReference>
<evidence type="ECO:0000256" key="1">
    <source>
        <dbReference type="ARBA" id="ARBA00022737"/>
    </source>
</evidence>
<dbReference type="SMART" id="SM00028">
    <property type="entry name" value="TPR"/>
    <property type="match status" value="5"/>
</dbReference>